<dbReference type="Proteomes" id="UP001140453">
    <property type="component" value="Unassembled WGS sequence"/>
</dbReference>
<dbReference type="EMBL" id="JAPEVB010000002">
    <property type="protein sequence ID" value="KAJ4394162.1"/>
    <property type="molecule type" value="Genomic_DNA"/>
</dbReference>
<feature type="transmembrane region" description="Helical" evidence="6">
    <location>
        <begin position="167"/>
        <end position="191"/>
    </location>
</feature>
<feature type="transmembrane region" description="Helical" evidence="6">
    <location>
        <begin position="20"/>
        <end position="43"/>
    </location>
</feature>
<evidence type="ECO:0000256" key="1">
    <source>
        <dbReference type="ARBA" id="ARBA00004141"/>
    </source>
</evidence>
<keyword evidence="3 6" id="KW-1133">Transmembrane helix</keyword>
<dbReference type="OrthoDB" id="4521223at2759"/>
<feature type="transmembrane region" description="Helical" evidence="6">
    <location>
        <begin position="50"/>
        <end position="70"/>
    </location>
</feature>
<dbReference type="Pfam" id="PF04479">
    <property type="entry name" value="RTA1"/>
    <property type="match status" value="1"/>
</dbReference>
<evidence type="ECO:0000256" key="4">
    <source>
        <dbReference type="ARBA" id="ARBA00023136"/>
    </source>
</evidence>
<feature type="region of interest" description="Disordered" evidence="5">
    <location>
        <begin position="463"/>
        <end position="482"/>
    </location>
</feature>
<dbReference type="InterPro" id="IPR007568">
    <property type="entry name" value="RTA1"/>
</dbReference>
<dbReference type="PANTHER" id="PTHR31465:SF7">
    <property type="entry name" value="SPHINGOID LONG-CHAIN BASE TRANSPORTER RSB1"/>
    <property type="match status" value="1"/>
</dbReference>
<comment type="caution">
    <text evidence="7">The sequence shown here is derived from an EMBL/GenBank/DDBJ whole genome shotgun (WGS) entry which is preliminary data.</text>
</comment>
<evidence type="ECO:0000256" key="2">
    <source>
        <dbReference type="ARBA" id="ARBA00022692"/>
    </source>
</evidence>
<evidence type="ECO:0000313" key="7">
    <source>
        <dbReference type="EMBL" id="KAJ4394162.1"/>
    </source>
</evidence>
<sequence>MASPDREKWLDVFDTPYSNGANTAANGLFLGLICLSLVGCVVISWRKQRFIPFSFVLCVAYIFEIIAYALRFQGWDFTTFSVQFGLSTIAPVFVTMAIHLATAEVISQLGADHAPLSPSAHLRSFIWTDIACLCIQALGLSLTFSGARAAGPWGLMLPKRAHIGQAILFAGLLIQTLALAAALAVVAITYVRASKADRTRGYSTFQRGGPTTVPLSPRFKLFLAALSLAGACVLVRCAYRTAAAWGGIGSPIAKDLLLWVVVEGALLTEAMVSLSAFHPALCLDDVGGGSTRTQDLEAGRQEVIGKRYSSGTTMSMGDMYERKMHDPQQHLGEGSQLMFSSNVMAPSEAGSSDAAGSRRGSAGVLDANPYYRYEDPFAGSPSPSPSPRDRSPYDAHYSEDITAESRRLSPMEAEAEEDRYETESFVQPPRKSSKRQSRILSLTEAELAAEAADYVDDESFVMPPRKSSKRVQPARGLSVRSDDDQLEVASFVLPSRKPSKMSTMHGDEDLDAVSLYSQ</sequence>
<dbReference type="AlphaFoldDB" id="A0A9W8Z0B3"/>
<protein>
    <submittedName>
        <fullName evidence="7">Uncharacterized protein</fullName>
    </submittedName>
</protein>
<feature type="region of interest" description="Disordered" evidence="5">
    <location>
        <begin position="373"/>
        <end position="438"/>
    </location>
</feature>
<dbReference type="GO" id="GO:0000324">
    <property type="term" value="C:fungal-type vacuole"/>
    <property type="evidence" value="ECO:0007669"/>
    <property type="project" value="TreeGrafter"/>
</dbReference>
<evidence type="ECO:0000256" key="5">
    <source>
        <dbReference type="SAM" id="MobiDB-lite"/>
    </source>
</evidence>
<feature type="region of interest" description="Disordered" evidence="5">
    <location>
        <begin position="496"/>
        <end position="518"/>
    </location>
</feature>
<proteinExistence type="predicted"/>
<evidence type="ECO:0000313" key="8">
    <source>
        <dbReference type="Proteomes" id="UP001140453"/>
    </source>
</evidence>
<feature type="compositionally biased region" description="Basic and acidic residues" evidence="5">
    <location>
        <begin position="387"/>
        <end position="409"/>
    </location>
</feature>
<name>A0A9W8Z0B3_9PEZI</name>
<dbReference type="GO" id="GO:0005886">
    <property type="term" value="C:plasma membrane"/>
    <property type="evidence" value="ECO:0007669"/>
    <property type="project" value="TreeGrafter"/>
</dbReference>
<keyword evidence="4 6" id="KW-0472">Membrane</keyword>
<comment type="subcellular location">
    <subcellularLocation>
        <location evidence="1">Membrane</location>
        <topology evidence="1">Multi-pass membrane protein</topology>
    </subcellularLocation>
</comment>
<keyword evidence="8" id="KW-1185">Reference proteome</keyword>
<dbReference type="PANTHER" id="PTHR31465">
    <property type="entry name" value="PROTEIN RTA1-RELATED"/>
    <property type="match status" value="1"/>
</dbReference>
<keyword evidence="2 6" id="KW-0812">Transmembrane</keyword>
<gene>
    <name evidence="7" type="ORF">N0V93_003379</name>
</gene>
<accession>A0A9W8Z0B3</accession>
<organism evidence="7 8">
    <name type="scientific">Gnomoniopsis smithogilvyi</name>
    <dbReference type="NCBI Taxonomy" id="1191159"/>
    <lineage>
        <taxon>Eukaryota</taxon>
        <taxon>Fungi</taxon>
        <taxon>Dikarya</taxon>
        <taxon>Ascomycota</taxon>
        <taxon>Pezizomycotina</taxon>
        <taxon>Sordariomycetes</taxon>
        <taxon>Sordariomycetidae</taxon>
        <taxon>Diaporthales</taxon>
        <taxon>Gnomoniaceae</taxon>
        <taxon>Gnomoniopsis</taxon>
    </lineage>
</organism>
<evidence type="ECO:0000256" key="6">
    <source>
        <dbReference type="SAM" id="Phobius"/>
    </source>
</evidence>
<evidence type="ECO:0000256" key="3">
    <source>
        <dbReference type="ARBA" id="ARBA00022989"/>
    </source>
</evidence>
<feature type="transmembrane region" description="Helical" evidence="6">
    <location>
        <begin position="124"/>
        <end position="147"/>
    </location>
</feature>
<reference evidence="7" key="1">
    <citation type="submission" date="2022-10" db="EMBL/GenBank/DDBJ databases">
        <title>Tapping the CABI collections for fungal endophytes: first genome assemblies for Collariella, Neodidymelliopsis, Ascochyta clinopodiicola, Didymella pomorum, Didymosphaeria variabile, Neocosmospora piperis and Neocucurbitaria cava.</title>
        <authorList>
            <person name="Hill R."/>
        </authorList>
    </citation>
    <scope>NUCLEOTIDE SEQUENCE</scope>
    <source>
        <strain evidence="7">IMI 355082</strain>
    </source>
</reference>